<accession>A0ABR1FFD4</accession>
<dbReference type="GeneID" id="90037448"/>
<dbReference type="EMBL" id="JBBJBU010000001">
    <property type="protein sequence ID" value="KAK7208584.1"/>
    <property type="molecule type" value="Genomic_DNA"/>
</dbReference>
<protein>
    <recommendedName>
        <fullName evidence="4">C2H2-type domain-containing protein</fullName>
    </recommendedName>
</protein>
<sequence>MYVQPPQQLEQLYMPEVQYIPPPPPTGIYVRRAHSDVTDLSSTSTKRTQEESNLTDPPSTTTTTPSSSTTAPHKRIAGRHSVPSPQTRDGKRECMVCKKRFKKLEDHLWTHSPEPKPHKCRAGYTLGRPTCQYVNMGFARVADRNRHELKHYDGRFVCPFGAANCRVGSERFGRLDTFKRHLRIVHGVQTASSSATDTTAAAAAQEEDDLNSRAPAGPGRPRRRSRGVKNTASYEKLECSNCSKHYYGVDAFFAHLNECTYALMHPNEADVDSAGVLGHESE</sequence>
<reference evidence="2 3" key="1">
    <citation type="submission" date="2024-03" db="EMBL/GenBank/DDBJ databases">
        <title>Genome-scale model development and genomic sequencing of the oleaginous clade Lipomyces.</title>
        <authorList>
            <consortium name="Lawrence Berkeley National Laboratory"/>
            <person name="Czajka J.J."/>
            <person name="Han Y."/>
            <person name="Kim J."/>
            <person name="Mondo S.J."/>
            <person name="Hofstad B.A."/>
            <person name="Robles A."/>
            <person name="Haridas S."/>
            <person name="Riley R."/>
            <person name="LaButti K."/>
            <person name="Pangilinan J."/>
            <person name="Andreopoulos W."/>
            <person name="Lipzen A."/>
            <person name="Yan J."/>
            <person name="Wang M."/>
            <person name="Ng V."/>
            <person name="Grigoriev I.V."/>
            <person name="Spatafora J.W."/>
            <person name="Magnuson J.K."/>
            <person name="Baker S.E."/>
            <person name="Pomraning K.R."/>
        </authorList>
    </citation>
    <scope>NUCLEOTIDE SEQUENCE [LARGE SCALE GENOMIC DNA]</scope>
    <source>
        <strain evidence="2 3">Phaff 52-87</strain>
    </source>
</reference>
<feature type="compositionally biased region" description="Low complexity" evidence="1">
    <location>
        <begin position="190"/>
        <end position="204"/>
    </location>
</feature>
<feature type="compositionally biased region" description="Polar residues" evidence="1">
    <location>
        <begin position="38"/>
        <end position="54"/>
    </location>
</feature>
<feature type="region of interest" description="Disordered" evidence="1">
    <location>
        <begin position="190"/>
        <end position="230"/>
    </location>
</feature>
<evidence type="ECO:0000313" key="2">
    <source>
        <dbReference type="EMBL" id="KAK7208584.1"/>
    </source>
</evidence>
<evidence type="ECO:0000313" key="3">
    <source>
        <dbReference type="Proteomes" id="UP001498771"/>
    </source>
</evidence>
<gene>
    <name evidence="2" type="ORF">BZA70DRAFT_274124</name>
</gene>
<comment type="caution">
    <text evidence="2">The sequence shown here is derived from an EMBL/GenBank/DDBJ whole genome shotgun (WGS) entry which is preliminary data.</text>
</comment>
<name>A0ABR1FFD4_9ASCO</name>
<evidence type="ECO:0008006" key="4">
    <source>
        <dbReference type="Google" id="ProtNLM"/>
    </source>
</evidence>
<dbReference type="Proteomes" id="UP001498771">
    <property type="component" value="Unassembled WGS sequence"/>
</dbReference>
<proteinExistence type="predicted"/>
<organism evidence="2 3">
    <name type="scientific">Myxozyma melibiosi</name>
    <dbReference type="NCBI Taxonomy" id="54550"/>
    <lineage>
        <taxon>Eukaryota</taxon>
        <taxon>Fungi</taxon>
        <taxon>Dikarya</taxon>
        <taxon>Ascomycota</taxon>
        <taxon>Saccharomycotina</taxon>
        <taxon>Lipomycetes</taxon>
        <taxon>Lipomycetales</taxon>
        <taxon>Lipomycetaceae</taxon>
        <taxon>Myxozyma</taxon>
    </lineage>
</organism>
<feature type="compositionally biased region" description="Low complexity" evidence="1">
    <location>
        <begin position="55"/>
        <end position="71"/>
    </location>
</feature>
<feature type="region of interest" description="Disordered" evidence="1">
    <location>
        <begin position="17"/>
        <end position="91"/>
    </location>
</feature>
<dbReference type="RefSeq" id="XP_064771617.1">
    <property type="nucleotide sequence ID" value="XM_064911936.1"/>
</dbReference>
<evidence type="ECO:0000256" key="1">
    <source>
        <dbReference type="SAM" id="MobiDB-lite"/>
    </source>
</evidence>
<keyword evidence="3" id="KW-1185">Reference proteome</keyword>